<name>A0A8J3JQS1_9ACTN</name>
<dbReference type="Pfam" id="PF13416">
    <property type="entry name" value="SBP_bac_8"/>
    <property type="match status" value="1"/>
</dbReference>
<gene>
    <name evidence="2" type="ORF">Cch02nite_28350</name>
</gene>
<reference evidence="2 3" key="1">
    <citation type="submission" date="2021-01" db="EMBL/GenBank/DDBJ databases">
        <title>Whole genome shotgun sequence of Catellatospora chokoriensis NBRC 107358.</title>
        <authorList>
            <person name="Komaki H."/>
            <person name="Tamura T."/>
        </authorList>
    </citation>
    <scope>NUCLEOTIDE SEQUENCE [LARGE SCALE GENOMIC DNA]</scope>
    <source>
        <strain evidence="2 3">NBRC 107358</strain>
    </source>
</reference>
<evidence type="ECO:0000313" key="2">
    <source>
        <dbReference type="EMBL" id="GIF89391.1"/>
    </source>
</evidence>
<dbReference type="SUPFAM" id="SSF53850">
    <property type="entry name" value="Periplasmic binding protein-like II"/>
    <property type="match status" value="1"/>
</dbReference>
<protein>
    <submittedName>
        <fullName evidence="2">ABC transporter substrate-binding protein</fullName>
    </submittedName>
</protein>
<proteinExistence type="predicted"/>
<accession>A0A8J3JQS1</accession>
<dbReference type="InterPro" id="IPR050490">
    <property type="entry name" value="Bact_solute-bd_prot1"/>
</dbReference>
<evidence type="ECO:0000313" key="3">
    <source>
        <dbReference type="Proteomes" id="UP000619293"/>
    </source>
</evidence>
<dbReference type="InterPro" id="IPR006059">
    <property type="entry name" value="SBP"/>
</dbReference>
<feature type="signal peptide" evidence="1">
    <location>
        <begin position="1"/>
        <end position="21"/>
    </location>
</feature>
<dbReference type="RefSeq" id="WP_239120535.1">
    <property type="nucleotide sequence ID" value="NZ_BAAALB010000006.1"/>
</dbReference>
<organism evidence="2 3">
    <name type="scientific">Catellatospora chokoriensis</name>
    <dbReference type="NCBI Taxonomy" id="310353"/>
    <lineage>
        <taxon>Bacteria</taxon>
        <taxon>Bacillati</taxon>
        <taxon>Actinomycetota</taxon>
        <taxon>Actinomycetes</taxon>
        <taxon>Micromonosporales</taxon>
        <taxon>Micromonosporaceae</taxon>
        <taxon>Catellatospora</taxon>
    </lineage>
</organism>
<keyword evidence="3" id="KW-1185">Reference proteome</keyword>
<evidence type="ECO:0000256" key="1">
    <source>
        <dbReference type="SAM" id="SignalP"/>
    </source>
</evidence>
<dbReference type="EMBL" id="BONG01000015">
    <property type="protein sequence ID" value="GIF89391.1"/>
    <property type="molecule type" value="Genomic_DNA"/>
</dbReference>
<feature type="chain" id="PRO_5035303098" evidence="1">
    <location>
        <begin position="22"/>
        <end position="428"/>
    </location>
</feature>
<dbReference type="Gene3D" id="3.40.190.10">
    <property type="entry name" value="Periplasmic binding protein-like II"/>
    <property type="match status" value="2"/>
</dbReference>
<dbReference type="PANTHER" id="PTHR43649">
    <property type="entry name" value="ARABINOSE-BINDING PROTEIN-RELATED"/>
    <property type="match status" value="1"/>
</dbReference>
<dbReference type="PROSITE" id="PS51257">
    <property type="entry name" value="PROKAR_LIPOPROTEIN"/>
    <property type="match status" value="1"/>
</dbReference>
<keyword evidence="1" id="KW-0732">Signal</keyword>
<sequence length="428" mass="45742">MYRLRRALTSVIAASALFAVAACSTSANTENGTGSGTSLTFLTFETPALTAKFWDDSITDALKSVPDTKINKIVSPNSDRNAYAKQLQASGQFPDILSSINPKDFIEASLLTPFDKAWLEENFLLPGANNIKGSTYIPPTNSQILPMVFYNKDVFAKNNITVPKTWAEFMTVVGKLKAAGVTPIELAGAEPWSASMPLVGLMSAHVLGKRPTWVADRYAGTAKFTDADVVAAVSKQRDLIQAGAFGKGALGVNYADANKQFLEGKSGMYLMGSWFIGQIKPEQAASFGSFLLPTEDGSLVVPFNVGGTTAVSAKAADVAKATEFAKAWSLSPNNLRTLIETDGAFPMMKKLKLEDFGAKVTPVFTEAYTYVTSENTKVSSVGWVNNDDAMPPGVADLFYALSQQLFTNGDVKAQLAALDAAWDKAAGK</sequence>
<dbReference type="PANTHER" id="PTHR43649:SF12">
    <property type="entry name" value="DIACETYLCHITOBIOSE BINDING PROTEIN DASA"/>
    <property type="match status" value="1"/>
</dbReference>
<dbReference type="Proteomes" id="UP000619293">
    <property type="component" value="Unassembled WGS sequence"/>
</dbReference>
<dbReference type="AlphaFoldDB" id="A0A8J3JQS1"/>
<comment type="caution">
    <text evidence="2">The sequence shown here is derived from an EMBL/GenBank/DDBJ whole genome shotgun (WGS) entry which is preliminary data.</text>
</comment>